<evidence type="ECO:0000256" key="5">
    <source>
        <dbReference type="ARBA" id="ARBA00023002"/>
    </source>
</evidence>
<feature type="chain" id="PRO_5015147734" description="Heme haloperoxidase family profile domain-containing protein" evidence="9">
    <location>
        <begin position="17"/>
        <end position="260"/>
    </location>
</feature>
<evidence type="ECO:0000256" key="4">
    <source>
        <dbReference type="ARBA" id="ARBA00022723"/>
    </source>
</evidence>
<dbReference type="Gene3D" id="1.10.489.10">
    <property type="entry name" value="Chloroperoxidase-like"/>
    <property type="match status" value="1"/>
</dbReference>
<evidence type="ECO:0000313" key="11">
    <source>
        <dbReference type="EMBL" id="PON20852.1"/>
    </source>
</evidence>
<keyword evidence="12" id="KW-1185">Reference proteome</keyword>
<feature type="signal peptide" evidence="9">
    <location>
        <begin position="1"/>
        <end position="16"/>
    </location>
</feature>
<dbReference type="SUPFAM" id="SSF47571">
    <property type="entry name" value="Cloroperoxidase"/>
    <property type="match status" value="1"/>
</dbReference>
<comment type="caution">
    <text evidence="11">The sequence shown here is derived from an EMBL/GenBank/DDBJ whole genome shotgun (WGS) entry which is preliminary data.</text>
</comment>
<keyword evidence="2" id="KW-0575">Peroxidase</keyword>
<dbReference type="Pfam" id="PF01328">
    <property type="entry name" value="Peroxidase_2"/>
    <property type="match status" value="1"/>
</dbReference>
<evidence type="ECO:0000313" key="12">
    <source>
        <dbReference type="Proteomes" id="UP000054821"/>
    </source>
</evidence>
<dbReference type="AlphaFoldDB" id="A0A2P4Z9A7"/>
<sequence>MMLFFAAISFAALATALPAGVQVQPWTPPGDHDSRGPCPMLNTLANHGYLPHNGRNLTATLIENVFTSFLNVEAGFAAAVKDFTNAWGHDVFNLHDLNAPDILQHIASLTRDDYTSQNPHIRPNVHRIESLFDDSPAMHIDIDSIAKSRLRVQAESHPNMLSKARFDAALFEAAMVLVMMTDNVPDATSNPPLSAYQAPKDRLRTWFEQERFPVELGWTPSKRGIKLADLDPAIKAITESMERQEKERSKSRIAAKVDAE</sequence>
<evidence type="ECO:0000256" key="2">
    <source>
        <dbReference type="ARBA" id="ARBA00022559"/>
    </source>
</evidence>
<dbReference type="InterPro" id="IPR036851">
    <property type="entry name" value="Chloroperoxidase-like_sf"/>
</dbReference>
<protein>
    <recommendedName>
        <fullName evidence="10">Heme haloperoxidase family profile domain-containing protein</fullName>
    </recommendedName>
</protein>
<dbReference type="RefSeq" id="XP_018657138.2">
    <property type="nucleotide sequence ID" value="XM_018809629.2"/>
</dbReference>
<dbReference type="PANTHER" id="PTHR33577">
    <property type="entry name" value="STERIGMATOCYSTIN BIOSYNTHESIS PEROXIDASE STCC-RELATED"/>
    <property type="match status" value="1"/>
</dbReference>
<keyword evidence="6" id="KW-0408">Iron</keyword>
<evidence type="ECO:0000256" key="1">
    <source>
        <dbReference type="ARBA" id="ARBA00001970"/>
    </source>
</evidence>
<evidence type="ECO:0000259" key="10">
    <source>
        <dbReference type="PROSITE" id="PS51405"/>
    </source>
</evidence>
<feature type="domain" description="Heme haloperoxidase family profile" evidence="10">
    <location>
        <begin position="22"/>
        <end position="232"/>
    </location>
</feature>
<evidence type="ECO:0000256" key="6">
    <source>
        <dbReference type="ARBA" id="ARBA00023004"/>
    </source>
</evidence>
<keyword evidence="9" id="KW-0732">Signal</keyword>
<gene>
    <name evidence="11" type="ORF">TGAM01_v210251</name>
</gene>
<keyword evidence="3" id="KW-0349">Heme</keyword>
<evidence type="ECO:0000256" key="7">
    <source>
        <dbReference type="ARBA" id="ARBA00025795"/>
    </source>
</evidence>
<evidence type="ECO:0000256" key="8">
    <source>
        <dbReference type="SAM" id="MobiDB-lite"/>
    </source>
</evidence>
<dbReference type="Proteomes" id="UP000054821">
    <property type="component" value="Unassembled WGS sequence"/>
</dbReference>
<dbReference type="GeneID" id="29989712"/>
<keyword evidence="4" id="KW-0479">Metal-binding</keyword>
<dbReference type="PROSITE" id="PS51405">
    <property type="entry name" value="HEME_HALOPEROXIDASE"/>
    <property type="match status" value="1"/>
</dbReference>
<comment type="similarity">
    <text evidence="7">Belongs to the chloroperoxidase family.</text>
</comment>
<evidence type="ECO:0000256" key="9">
    <source>
        <dbReference type="SAM" id="SignalP"/>
    </source>
</evidence>
<dbReference type="EMBL" id="JPDN02000059">
    <property type="protein sequence ID" value="PON20852.1"/>
    <property type="molecule type" value="Genomic_DNA"/>
</dbReference>
<dbReference type="GO" id="GO:0046872">
    <property type="term" value="F:metal ion binding"/>
    <property type="evidence" value="ECO:0007669"/>
    <property type="project" value="UniProtKB-KW"/>
</dbReference>
<reference evidence="11 12" key="1">
    <citation type="journal article" date="2016" name="Genome Announc.">
        <title>Draft Whole-Genome Sequence of Trichoderma gamsii T6085, a Promising Biocontrol Agent of Fusarium Head Blight on Wheat.</title>
        <authorList>
            <person name="Baroncelli R."/>
            <person name="Zapparata A."/>
            <person name="Piaggeschi G."/>
            <person name="Sarrocco S."/>
            <person name="Vannacci G."/>
        </authorList>
    </citation>
    <scope>NUCLEOTIDE SEQUENCE [LARGE SCALE GENOMIC DNA]</scope>
    <source>
        <strain evidence="11 12">T6085</strain>
    </source>
</reference>
<dbReference type="InterPro" id="IPR000028">
    <property type="entry name" value="Chloroperoxidase"/>
</dbReference>
<dbReference type="STRING" id="398673.A0A2P4Z9A7"/>
<keyword evidence="5" id="KW-0560">Oxidoreductase</keyword>
<dbReference type="GO" id="GO:0004601">
    <property type="term" value="F:peroxidase activity"/>
    <property type="evidence" value="ECO:0007669"/>
    <property type="project" value="UniProtKB-KW"/>
</dbReference>
<accession>A0A2P4Z9A7</accession>
<name>A0A2P4Z9A7_9HYPO</name>
<comment type="cofactor">
    <cofactor evidence="1">
        <name>heme b</name>
        <dbReference type="ChEBI" id="CHEBI:60344"/>
    </cofactor>
</comment>
<proteinExistence type="inferred from homology"/>
<feature type="region of interest" description="Disordered" evidence="8">
    <location>
        <begin position="240"/>
        <end position="260"/>
    </location>
</feature>
<organism evidence="11 12">
    <name type="scientific">Trichoderma gamsii</name>
    <dbReference type="NCBI Taxonomy" id="398673"/>
    <lineage>
        <taxon>Eukaryota</taxon>
        <taxon>Fungi</taxon>
        <taxon>Dikarya</taxon>
        <taxon>Ascomycota</taxon>
        <taxon>Pezizomycotina</taxon>
        <taxon>Sordariomycetes</taxon>
        <taxon>Hypocreomycetidae</taxon>
        <taxon>Hypocreales</taxon>
        <taxon>Hypocreaceae</taxon>
        <taxon>Trichoderma</taxon>
    </lineage>
</organism>
<dbReference type="PANTHER" id="PTHR33577:SF9">
    <property type="entry name" value="PEROXIDASE STCC"/>
    <property type="match status" value="1"/>
</dbReference>
<evidence type="ECO:0000256" key="3">
    <source>
        <dbReference type="ARBA" id="ARBA00022617"/>
    </source>
</evidence>